<dbReference type="AlphaFoldDB" id="A0A6L7G7Q8"/>
<evidence type="ECO:0000313" key="2">
    <source>
        <dbReference type="EMBL" id="MXN19959.1"/>
    </source>
</evidence>
<evidence type="ECO:0000313" key="3">
    <source>
        <dbReference type="Proteomes" id="UP000477911"/>
    </source>
</evidence>
<keyword evidence="1" id="KW-0732">Signal</keyword>
<proteinExistence type="predicted"/>
<keyword evidence="3" id="KW-1185">Reference proteome</keyword>
<comment type="caution">
    <text evidence="2">The sequence shown here is derived from an EMBL/GenBank/DDBJ whole genome shotgun (WGS) entry which is preliminary data.</text>
</comment>
<accession>A0A6L7G7Q8</accession>
<dbReference type="RefSeq" id="WP_160896076.1">
    <property type="nucleotide sequence ID" value="NZ_WUMU01000022.1"/>
</dbReference>
<gene>
    <name evidence="2" type="ORF">GR170_19160</name>
</gene>
<organism evidence="2 3">
    <name type="scientific">Pseudooceanicola albus</name>
    <dbReference type="NCBI Taxonomy" id="2692189"/>
    <lineage>
        <taxon>Bacteria</taxon>
        <taxon>Pseudomonadati</taxon>
        <taxon>Pseudomonadota</taxon>
        <taxon>Alphaproteobacteria</taxon>
        <taxon>Rhodobacterales</taxon>
        <taxon>Paracoccaceae</taxon>
        <taxon>Pseudooceanicola</taxon>
    </lineage>
</organism>
<feature type="chain" id="PRO_5027013621" evidence="1">
    <location>
        <begin position="23"/>
        <end position="102"/>
    </location>
</feature>
<dbReference type="Proteomes" id="UP000477911">
    <property type="component" value="Unassembled WGS sequence"/>
</dbReference>
<evidence type="ECO:0000256" key="1">
    <source>
        <dbReference type="SAM" id="SignalP"/>
    </source>
</evidence>
<sequence>MKRATFALTALIAATTAGAAFANVDDAAYSSVQVPAASVYASPENEGIASATVTLTSGTTTLADASVLNTADRMRRSLTVDDQINVTSFPRPDVPLLATSGR</sequence>
<reference evidence="2 3" key="1">
    <citation type="submission" date="2019-12" db="EMBL/GenBank/DDBJ databases">
        <authorList>
            <person name="Li M."/>
        </authorList>
    </citation>
    <scope>NUCLEOTIDE SEQUENCE [LARGE SCALE GENOMIC DNA]</scope>
    <source>
        <strain evidence="2 3">GBMRC 2024</strain>
    </source>
</reference>
<name>A0A6L7G7Q8_9RHOB</name>
<dbReference type="EMBL" id="WUMU01000022">
    <property type="protein sequence ID" value="MXN19959.1"/>
    <property type="molecule type" value="Genomic_DNA"/>
</dbReference>
<feature type="signal peptide" evidence="1">
    <location>
        <begin position="1"/>
        <end position="22"/>
    </location>
</feature>
<protein>
    <submittedName>
        <fullName evidence="2">Uncharacterized protein</fullName>
    </submittedName>
</protein>